<evidence type="ECO:0000313" key="2">
    <source>
        <dbReference type="EMBL" id="TNV87141.1"/>
    </source>
</evidence>
<proteinExistence type="predicted"/>
<reference evidence="2" key="1">
    <citation type="submission" date="2019-06" db="EMBL/GenBank/DDBJ databases">
        <authorList>
            <person name="Zheng W."/>
        </authorList>
    </citation>
    <scope>NUCLEOTIDE SEQUENCE</scope>
    <source>
        <strain evidence="2">QDHG01</strain>
    </source>
</reference>
<sequence length="435" mass="50452">MGLCNQKPYQCPKPARHNPQPLPPVKFKPPSIRSVIYTYLDAGCLLKRIAKLSRHERQNLLTNQRNYERQEGLERRLTIRIQPGAKHLRPESLMYISKFTDAYKIVIKSGFNQADYEKLASFFRVIVSQKKYSIQFKITIDVDSSPILRLFDSCLLPSQTDLIDFDVIDIINGIPTWSAILRYAVKNSKALIISQADFKHWKDFSTESSILEHLELKNILDFNNGIYLQKILNDCNIVYLSMNFCHITFPKLGTNLNPKNTLREFNISHSTLAQDLVVGNMKLSQLMPTHKSSLRKIVFNYQTVLLCRQLLKEIQNFENLEYCVFESSELVAQRQLENCICLQEDIIEQMDIILGKQMKHLRLSLNKLRLFGSYYKAQKYNVGIFSVQEGLQRLAEEHKIKIRDKGRDGIQIEKSDGKRIEVSVELWGSSNLLIF</sequence>
<organism evidence="2 3">
    <name type="scientific">Halteria grandinella</name>
    <dbReference type="NCBI Taxonomy" id="5974"/>
    <lineage>
        <taxon>Eukaryota</taxon>
        <taxon>Sar</taxon>
        <taxon>Alveolata</taxon>
        <taxon>Ciliophora</taxon>
        <taxon>Intramacronucleata</taxon>
        <taxon>Spirotrichea</taxon>
        <taxon>Stichotrichia</taxon>
        <taxon>Sporadotrichida</taxon>
        <taxon>Halteriidae</taxon>
        <taxon>Halteria</taxon>
    </lineage>
</organism>
<dbReference type="EMBL" id="RRYP01000611">
    <property type="protein sequence ID" value="TNV87141.1"/>
    <property type="molecule type" value="Genomic_DNA"/>
</dbReference>
<accession>A0A8J8TA79</accession>
<protein>
    <submittedName>
        <fullName evidence="2">Uncharacterized protein</fullName>
    </submittedName>
</protein>
<dbReference type="AlphaFoldDB" id="A0A8J8TA79"/>
<evidence type="ECO:0000256" key="1">
    <source>
        <dbReference type="SAM" id="MobiDB-lite"/>
    </source>
</evidence>
<dbReference type="Proteomes" id="UP000785679">
    <property type="component" value="Unassembled WGS sequence"/>
</dbReference>
<name>A0A8J8TA79_HALGN</name>
<evidence type="ECO:0000313" key="3">
    <source>
        <dbReference type="Proteomes" id="UP000785679"/>
    </source>
</evidence>
<gene>
    <name evidence="2" type="ORF">FGO68_gene2853</name>
</gene>
<keyword evidence="3" id="KW-1185">Reference proteome</keyword>
<feature type="region of interest" description="Disordered" evidence="1">
    <location>
        <begin position="1"/>
        <end position="24"/>
    </location>
</feature>
<comment type="caution">
    <text evidence="2">The sequence shown here is derived from an EMBL/GenBank/DDBJ whole genome shotgun (WGS) entry which is preliminary data.</text>
</comment>